<sequence>MASIHGLPYPHNRGRPEMSPEEEEEIMKNNLKLRAELIRTELMLRERATKAAGRDFKREDQKIRGYDWLLTPPRELQYCYMLIPREDSHCVASDPTKARASASQDETD</sequence>
<protein>
    <submittedName>
        <fullName evidence="2">Uncharacterized protein</fullName>
    </submittedName>
</protein>
<dbReference type="EMBL" id="JAJJMB010015809">
    <property type="protein sequence ID" value="KAI3851906.1"/>
    <property type="molecule type" value="Genomic_DNA"/>
</dbReference>
<gene>
    <name evidence="2" type="ORF">MKW98_019905</name>
</gene>
<proteinExistence type="predicted"/>
<feature type="region of interest" description="Disordered" evidence="1">
    <location>
        <begin position="1"/>
        <end position="25"/>
    </location>
</feature>
<dbReference type="Proteomes" id="UP001202328">
    <property type="component" value="Unassembled WGS sequence"/>
</dbReference>
<comment type="caution">
    <text evidence="2">The sequence shown here is derived from an EMBL/GenBank/DDBJ whole genome shotgun (WGS) entry which is preliminary data.</text>
</comment>
<keyword evidence="3" id="KW-1185">Reference proteome</keyword>
<reference evidence="2" key="1">
    <citation type="submission" date="2022-04" db="EMBL/GenBank/DDBJ databases">
        <title>A functionally conserved STORR gene fusion in Papaver species that diverged 16.8 million years ago.</title>
        <authorList>
            <person name="Catania T."/>
        </authorList>
    </citation>
    <scope>NUCLEOTIDE SEQUENCE</scope>
    <source>
        <strain evidence="2">S-188037</strain>
    </source>
</reference>
<dbReference type="AlphaFoldDB" id="A0AAD4S2H0"/>
<evidence type="ECO:0000313" key="3">
    <source>
        <dbReference type="Proteomes" id="UP001202328"/>
    </source>
</evidence>
<accession>A0AAD4S2H0</accession>
<evidence type="ECO:0000313" key="2">
    <source>
        <dbReference type="EMBL" id="KAI3851906.1"/>
    </source>
</evidence>
<name>A0AAD4S2H0_9MAGN</name>
<evidence type="ECO:0000256" key="1">
    <source>
        <dbReference type="SAM" id="MobiDB-lite"/>
    </source>
</evidence>
<organism evidence="2 3">
    <name type="scientific">Papaver atlanticum</name>
    <dbReference type="NCBI Taxonomy" id="357466"/>
    <lineage>
        <taxon>Eukaryota</taxon>
        <taxon>Viridiplantae</taxon>
        <taxon>Streptophyta</taxon>
        <taxon>Embryophyta</taxon>
        <taxon>Tracheophyta</taxon>
        <taxon>Spermatophyta</taxon>
        <taxon>Magnoliopsida</taxon>
        <taxon>Ranunculales</taxon>
        <taxon>Papaveraceae</taxon>
        <taxon>Papaveroideae</taxon>
        <taxon>Papaver</taxon>
    </lineage>
</organism>